<protein>
    <submittedName>
        <fullName evidence="1">Flagellar protein FlaG</fullName>
    </submittedName>
</protein>
<dbReference type="RefSeq" id="WP_078665867.1">
    <property type="nucleotide sequence ID" value="NZ_FUXM01000022.1"/>
</dbReference>
<dbReference type="AlphaFoldDB" id="A0A1T4QVZ8"/>
<evidence type="ECO:0000313" key="1">
    <source>
        <dbReference type="EMBL" id="SKA07884.1"/>
    </source>
</evidence>
<dbReference type="EMBL" id="FUXM01000022">
    <property type="protein sequence ID" value="SKA07884.1"/>
    <property type="molecule type" value="Genomic_DNA"/>
</dbReference>
<proteinExistence type="predicted"/>
<organism evidence="1 2">
    <name type="scientific">Carboxydocella sporoproducens DSM 16521</name>
    <dbReference type="NCBI Taxonomy" id="1121270"/>
    <lineage>
        <taxon>Bacteria</taxon>
        <taxon>Bacillati</taxon>
        <taxon>Bacillota</taxon>
        <taxon>Clostridia</taxon>
        <taxon>Eubacteriales</taxon>
        <taxon>Clostridiales Family XVI. Incertae Sedis</taxon>
        <taxon>Carboxydocella</taxon>
    </lineage>
</organism>
<dbReference type="Pfam" id="PF03646">
    <property type="entry name" value="FlaG"/>
    <property type="match status" value="1"/>
</dbReference>
<dbReference type="Gene3D" id="3.30.160.170">
    <property type="entry name" value="FlaG-like"/>
    <property type="match status" value="1"/>
</dbReference>
<sequence>MKIDNRVLVNNVNNIEPARINKEAKLPEESQQQTDMKIENQEQMLQLVIEKANKVLEGSERHFEYEVHKPTNQVVISVIDDKTKEVIREIPPKKLLDIIAKLWELAGIIVDKKA</sequence>
<dbReference type="SUPFAM" id="SSF160214">
    <property type="entry name" value="FlaG-like"/>
    <property type="match status" value="1"/>
</dbReference>
<accession>A0A1T4QVZ8</accession>
<keyword evidence="1" id="KW-0966">Cell projection</keyword>
<reference evidence="2" key="1">
    <citation type="submission" date="2017-02" db="EMBL/GenBank/DDBJ databases">
        <authorList>
            <person name="Varghese N."/>
            <person name="Submissions S."/>
        </authorList>
    </citation>
    <scope>NUCLEOTIDE SEQUENCE [LARGE SCALE GENOMIC DNA]</scope>
    <source>
        <strain evidence="2">DSM 16521</strain>
    </source>
</reference>
<dbReference type="PANTHER" id="PTHR37166">
    <property type="entry name" value="PROTEIN FLAG"/>
    <property type="match status" value="1"/>
</dbReference>
<dbReference type="InterPro" id="IPR035924">
    <property type="entry name" value="FlaG-like_sf"/>
</dbReference>
<gene>
    <name evidence="1" type="ORF">SAMN02745885_01829</name>
</gene>
<name>A0A1T4QVZ8_9FIRM</name>
<keyword evidence="1" id="KW-0969">Cilium</keyword>
<evidence type="ECO:0000313" key="2">
    <source>
        <dbReference type="Proteomes" id="UP000189933"/>
    </source>
</evidence>
<dbReference type="Proteomes" id="UP000189933">
    <property type="component" value="Unassembled WGS sequence"/>
</dbReference>
<dbReference type="InterPro" id="IPR005186">
    <property type="entry name" value="FlaG"/>
</dbReference>
<keyword evidence="2" id="KW-1185">Reference proteome</keyword>
<dbReference type="OrthoDB" id="9799867at2"/>
<keyword evidence="1" id="KW-0282">Flagellum</keyword>
<dbReference type="PANTHER" id="PTHR37166:SF1">
    <property type="entry name" value="PROTEIN FLAG"/>
    <property type="match status" value="1"/>
</dbReference>